<gene>
    <name evidence="6" type="primary">cynR_2</name>
    <name evidence="7" type="ORF">DXC40_11660</name>
    <name evidence="6" type="ORF">ERS852551_02287</name>
</gene>
<organism evidence="6 8">
    <name type="scientific">Anaerotruncus colihominis</name>
    <dbReference type="NCBI Taxonomy" id="169435"/>
    <lineage>
        <taxon>Bacteria</taxon>
        <taxon>Bacillati</taxon>
        <taxon>Bacillota</taxon>
        <taxon>Clostridia</taxon>
        <taxon>Eubacteriales</taxon>
        <taxon>Oscillospiraceae</taxon>
        <taxon>Anaerotruncus</taxon>
    </lineage>
</organism>
<dbReference type="Proteomes" id="UP000260828">
    <property type="component" value="Unassembled WGS sequence"/>
</dbReference>
<proteinExistence type="inferred from homology"/>
<keyword evidence="3" id="KW-0238">DNA-binding</keyword>
<feature type="domain" description="HTH lysR-type" evidence="5">
    <location>
        <begin position="1"/>
        <end position="58"/>
    </location>
</feature>
<reference evidence="7 9" key="2">
    <citation type="submission" date="2018-08" db="EMBL/GenBank/DDBJ databases">
        <title>A genome reference for cultivated species of the human gut microbiota.</title>
        <authorList>
            <person name="Zou Y."/>
            <person name="Xue W."/>
            <person name="Luo G."/>
        </authorList>
    </citation>
    <scope>NUCLEOTIDE SEQUENCE [LARGE SCALE GENOMIC DNA]</scope>
    <source>
        <strain evidence="7 9">TF05-12AC</strain>
    </source>
</reference>
<dbReference type="CDD" id="cd05466">
    <property type="entry name" value="PBP2_LTTR_substrate"/>
    <property type="match status" value="1"/>
</dbReference>
<dbReference type="Pfam" id="PF00126">
    <property type="entry name" value="HTH_1"/>
    <property type="match status" value="1"/>
</dbReference>
<comment type="similarity">
    <text evidence="1">Belongs to the LysR transcriptional regulatory family.</text>
</comment>
<keyword evidence="2" id="KW-0805">Transcription regulation</keyword>
<reference evidence="6 8" key="1">
    <citation type="submission" date="2015-09" db="EMBL/GenBank/DDBJ databases">
        <authorList>
            <consortium name="Pathogen Informatics"/>
        </authorList>
    </citation>
    <scope>NUCLEOTIDE SEQUENCE [LARGE SCALE GENOMIC DNA]</scope>
    <source>
        <strain evidence="6 8">2789STDY5834939</strain>
    </source>
</reference>
<keyword evidence="4" id="KW-0804">Transcription</keyword>
<evidence type="ECO:0000313" key="7">
    <source>
        <dbReference type="EMBL" id="RGE66895.1"/>
    </source>
</evidence>
<sequence>MDLKQLEFFTVACERGSLSSAAACMYTSQPNVSRNIRALEHELGRTLLTRNGKGVQPTVFGKTVLEYAKMILKTTATISSLAVPDEQNSLRLSTYPSNMIARLLTEFYEKWGPSYHIEHHEGAVEEVTEHVHQGISEIGIVYVAQKQVPTFQHILFHKKLEFVPLDVKKICVYVGPKHPLYHVDSVDFADLPSLKFMGGVRDFFSMEHHLETVSVGVIDTRSLKYVVYTNSDHLTINLLLHTDVCSLGLNFMYRPYEQYNIKPLEINGCEPFLQIGYIRDPERALSAQACWLTEQFRKML</sequence>
<evidence type="ECO:0000313" key="9">
    <source>
        <dbReference type="Proteomes" id="UP000260828"/>
    </source>
</evidence>
<dbReference type="GO" id="GO:0032993">
    <property type="term" value="C:protein-DNA complex"/>
    <property type="evidence" value="ECO:0007669"/>
    <property type="project" value="TreeGrafter"/>
</dbReference>
<dbReference type="PANTHER" id="PTHR30346">
    <property type="entry name" value="TRANSCRIPTIONAL DUAL REGULATOR HCAR-RELATED"/>
    <property type="match status" value="1"/>
</dbReference>
<dbReference type="Proteomes" id="UP000095765">
    <property type="component" value="Unassembled WGS sequence"/>
</dbReference>
<dbReference type="Pfam" id="PF03466">
    <property type="entry name" value="LysR_substrate"/>
    <property type="match status" value="1"/>
</dbReference>
<dbReference type="GO" id="GO:0003700">
    <property type="term" value="F:DNA-binding transcription factor activity"/>
    <property type="evidence" value="ECO:0007669"/>
    <property type="project" value="InterPro"/>
</dbReference>
<dbReference type="InterPro" id="IPR005119">
    <property type="entry name" value="LysR_subst-bd"/>
</dbReference>
<evidence type="ECO:0000256" key="1">
    <source>
        <dbReference type="ARBA" id="ARBA00009437"/>
    </source>
</evidence>
<dbReference type="InterPro" id="IPR036390">
    <property type="entry name" value="WH_DNA-bd_sf"/>
</dbReference>
<evidence type="ECO:0000256" key="2">
    <source>
        <dbReference type="ARBA" id="ARBA00023015"/>
    </source>
</evidence>
<dbReference type="SUPFAM" id="SSF53850">
    <property type="entry name" value="Periplasmic binding protein-like II"/>
    <property type="match status" value="1"/>
</dbReference>
<dbReference type="PROSITE" id="PS50931">
    <property type="entry name" value="HTH_LYSR"/>
    <property type="match status" value="1"/>
</dbReference>
<evidence type="ECO:0000256" key="4">
    <source>
        <dbReference type="ARBA" id="ARBA00023163"/>
    </source>
</evidence>
<dbReference type="Gene3D" id="1.10.10.10">
    <property type="entry name" value="Winged helix-like DNA-binding domain superfamily/Winged helix DNA-binding domain"/>
    <property type="match status" value="1"/>
</dbReference>
<name>A0A174RY96_9FIRM</name>
<dbReference type="AlphaFoldDB" id="A0A174RY96"/>
<dbReference type="Gene3D" id="3.40.190.290">
    <property type="match status" value="1"/>
</dbReference>
<dbReference type="PRINTS" id="PR00039">
    <property type="entry name" value="HTHLYSR"/>
</dbReference>
<dbReference type="InterPro" id="IPR036388">
    <property type="entry name" value="WH-like_DNA-bd_sf"/>
</dbReference>
<dbReference type="GO" id="GO:0003677">
    <property type="term" value="F:DNA binding"/>
    <property type="evidence" value="ECO:0007669"/>
    <property type="project" value="UniProtKB-KW"/>
</dbReference>
<dbReference type="PANTHER" id="PTHR30346:SF0">
    <property type="entry name" value="HCA OPERON TRANSCRIPTIONAL ACTIVATOR HCAR"/>
    <property type="match status" value="1"/>
</dbReference>
<evidence type="ECO:0000256" key="3">
    <source>
        <dbReference type="ARBA" id="ARBA00023125"/>
    </source>
</evidence>
<protein>
    <submittedName>
        <fullName evidence="6">Cyn operon transcriptional activator</fullName>
    </submittedName>
    <submittedName>
        <fullName evidence="7">LysR family transcriptional regulator</fullName>
    </submittedName>
</protein>
<dbReference type="InterPro" id="IPR000847">
    <property type="entry name" value="LysR_HTH_N"/>
</dbReference>
<dbReference type="SUPFAM" id="SSF46785">
    <property type="entry name" value="Winged helix' DNA-binding domain"/>
    <property type="match status" value="1"/>
</dbReference>
<accession>A0A174RY96</accession>
<evidence type="ECO:0000313" key="6">
    <source>
        <dbReference type="EMBL" id="CUP89071.1"/>
    </source>
</evidence>
<dbReference type="EMBL" id="QVME01000006">
    <property type="protein sequence ID" value="RGE66895.1"/>
    <property type="molecule type" value="Genomic_DNA"/>
</dbReference>
<dbReference type="EMBL" id="CZBE01000015">
    <property type="protein sequence ID" value="CUP89071.1"/>
    <property type="molecule type" value="Genomic_DNA"/>
</dbReference>
<dbReference type="RefSeq" id="WP_055245416.1">
    <property type="nucleotide sequence ID" value="NZ_CABIWA010000005.1"/>
</dbReference>
<evidence type="ECO:0000259" key="5">
    <source>
        <dbReference type="PROSITE" id="PS50931"/>
    </source>
</evidence>
<evidence type="ECO:0000313" key="8">
    <source>
        <dbReference type="Proteomes" id="UP000095765"/>
    </source>
</evidence>
<dbReference type="OrthoDB" id="9803714at2"/>